<evidence type="ECO:0000259" key="5">
    <source>
        <dbReference type="Pfam" id="PF00501"/>
    </source>
</evidence>
<dbReference type="PANTHER" id="PTHR43605:SF10">
    <property type="entry name" value="ACYL-COA SYNTHETASE MEDIUM CHAIN FAMILY MEMBER 3"/>
    <property type="match status" value="1"/>
</dbReference>
<keyword evidence="8" id="KW-1185">Reference proteome</keyword>
<feature type="domain" description="AMP-dependent synthetase/ligase" evidence="5">
    <location>
        <begin position="52"/>
        <end position="358"/>
    </location>
</feature>
<keyword evidence="4" id="KW-0067">ATP-binding</keyword>
<accession>A0ABN9P5B8</accession>
<dbReference type="Gene3D" id="3.30.300.30">
    <property type="match status" value="1"/>
</dbReference>
<dbReference type="InterPro" id="IPR042099">
    <property type="entry name" value="ANL_N_sf"/>
</dbReference>
<comment type="similarity">
    <text evidence="1">Belongs to the ATP-dependent AMP-binding enzyme family.</text>
</comment>
<keyword evidence="3" id="KW-0547">Nucleotide-binding</keyword>
<dbReference type="Pfam" id="PF13193">
    <property type="entry name" value="AMP-binding_C"/>
    <property type="match status" value="1"/>
</dbReference>
<dbReference type="InterPro" id="IPR045851">
    <property type="entry name" value="AMP-bd_C_sf"/>
</dbReference>
<dbReference type="PROSITE" id="PS00455">
    <property type="entry name" value="AMP_BINDING"/>
    <property type="match status" value="1"/>
</dbReference>
<dbReference type="Pfam" id="PF00501">
    <property type="entry name" value="AMP-binding"/>
    <property type="match status" value="1"/>
</dbReference>
<keyword evidence="2" id="KW-0436">Ligase</keyword>
<dbReference type="InterPro" id="IPR051087">
    <property type="entry name" value="Mitochondrial_ACSM"/>
</dbReference>
<dbReference type="Proteomes" id="UP001190466">
    <property type="component" value="Chromosome"/>
</dbReference>
<evidence type="ECO:0000259" key="6">
    <source>
        <dbReference type="Pfam" id="PF13193"/>
    </source>
</evidence>
<evidence type="ECO:0000256" key="2">
    <source>
        <dbReference type="ARBA" id="ARBA00022598"/>
    </source>
</evidence>
<organism evidence="7 8">
    <name type="scientific">[Mycobacterium] wendilense</name>
    <dbReference type="NCBI Taxonomy" id="3064284"/>
    <lineage>
        <taxon>Bacteria</taxon>
        <taxon>Bacillati</taxon>
        <taxon>Actinomycetota</taxon>
        <taxon>Actinomycetes</taxon>
        <taxon>Mycobacteriales</taxon>
        <taxon>Mycobacteriaceae</taxon>
        <taxon>Mycolicibacter</taxon>
    </lineage>
</organism>
<dbReference type="RefSeq" id="WP_316513223.1">
    <property type="nucleotide sequence ID" value="NZ_OY726395.1"/>
</dbReference>
<evidence type="ECO:0000313" key="8">
    <source>
        <dbReference type="Proteomes" id="UP001190466"/>
    </source>
</evidence>
<evidence type="ECO:0000256" key="3">
    <source>
        <dbReference type="ARBA" id="ARBA00022741"/>
    </source>
</evidence>
<dbReference type="InterPro" id="IPR020845">
    <property type="entry name" value="AMP-binding_CS"/>
</dbReference>
<gene>
    <name evidence="7" type="ORF">MU0050_004813</name>
</gene>
<evidence type="ECO:0000256" key="1">
    <source>
        <dbReference type="ARBA" id="ARBA00006432"/>
    </source>
</evidence>
<reference evidence="7 8" key="1">
    <citation type="submission" date="2023-08" db="EMBL/GenBank/DDBJ databases">
        <authorList>
            <person name="Folkvardsen B D."/>
            <person name="Norman A."/>
        </authorList>
    </citation>
    <scope>NUCLEOTIDE SEQUENCE [LARGE SCALE GENOMIC DNA]</scope>
    <source>
        <strain evidence="7 8">Mu0050</strain>
    </source>
</reference>
<dbReference type="PANTHER" id="PTHR43605">
    <property type="entry name" value="ACYL-COENZYME A SYNTHETASE"/>
    <property type="match status" value="1"/>
</dbReference>
<dbReference type="SUPFAM" id="SSF56801">
    <property type="entry name" value="Acetyl-CoA synthetase-like"/>
    <property type="match status" value="1"/>
</dbReference>
<evidence type="ECO:0000256" key="4">
    <source>
        <dbReference type="ARBA" id="ARBA00022840"/>
    </source>
</evidence>
<sequence>MVTTSEIPAPADAVELLLERFSSVKANAAELLVDCHDSSSAAFVTVDDLEQRPVVVSYGELRDRSMRLAQLLTDMGVRRGDTVAVLMGKRVELPVALAAILRIGAVYLPLFTAFAAPAIESRLRAASARIVITEPSQAEKLDSIAGIETLVVGAEFDARVAAAQPLESAASVGGGGTILLLFTSGTTGAPKGVPVPLRALAAFACYMIYGLDVREDDVFWNAADPGWAYGLYYGILGPMAIGRPNILFNSGFSPETTVTVIRKLGVTNFAAAPTVYRALSAAPGIGGVSLRRASSAGEPLTPEIAEWAPSALGTEVRDHYGQTELGMVINNHWHDDLRLPAVNGSMGQPMPGFTCGIVGGQIAVDTAQSSLMWFTDYHKDARTAGSRFTADKRWYLTGDTGHVDAAGHFHFGGRDDDVIIMAGYRIGPLDVESVLITHPDVADVAVVGQPDELRGEVVAAFVVLKAGQVGTEELSGELQQLVKTQYAAHAYPRVVHFVDELPRTASGKVQRYLLKGRG</sequence>
<proteinExistence type="inferred from homology"/>
<feature type="domain" description="AMP-binding enzyme C-terminal" evidence="6">
    <location>
        <begin position="431"/>
        <end position="508"/>
    </location>
</feature>
<name>A0ABN9P5B8_9MYCO</name>
<dbReference type="Gene3D" id="3.40.50.12780">
    <property type="entry name" value="N-terminal domain of ligase-like"/>
    <property type="match status" value="1"/>
</dbReference>
<dbReference type="InterPro" id="IPR000873">
    <property type="entry name" value="AMP-dep_synth/lig_dom"/>
</dbReference>
<evidence type="ECO:0000313" key="7">
    <source>
        <dbReference type="EMBL" id="CAJ1587468.1"/>
    </source>
</evidence>
<dbReference type="EMBL" id="OY726395">
    <property type="protein sequence ID" value="CAJ1587468.1"/>
    <property type="molecule type" value="Genomic_DNA"/>
</dbReference>
<protein>
    <submittedName>
        <fullName evidence="7">AMP-binding protein</fullName>
    </submittedName>
</protein>
<dbReference type="InterPro" id="IPR025110">
    <property type="entry name" value="AMP-bd_C"/>
</dbReference>